<gene>
    <name evidence="1" type="ORF">LCGC14_2796090</name>
</gene>
<dbReference type="InterPro" id="IPR029060">
    <property type="entry name" value="PIN-like_dom_sf"/>
</dbReference>
<evidence type="ECO:0000313" key="1">
    <source>
        <dbReference type="EMBL" id="KKK83167.1"/>
    </source>
</evidence>
<reference evidence="1" key="1">
    <citation type="journal article" date="2015" name="Nature">
        <title>Complex archaea that bridge the gap between prokaryotes and eukaryotes.</title>
        <authorList>
            <person name="Spang A."/>
            <person name="Saw J.H."/>
            <person name="Jorgensen S.L."/>
            <person name="Zaremba-Niedzwiedzka K."/>
            <person name="Martijn J."/>
            <person name="Lind A.E."/>
            <person name="van Eijk R."/>
            <person name="Schleper C."/>
            <person name="Guy L."/>
            <person name="Ettema T.J."/>
        </authorList>
    </citation>
    <scope>NUCLEOTIDE SEQUENCE</scope>
</reference>
<dbReference type="EMBL" id="LAZR01052349">
    <property type="protein sequence ID" value="KKK83167.1"/>
    <property type="molecule type" value="Genomic_DNA"/>
</dbReference>
<sequence length="185" mass="21732">SKSTYKVKEQGPGLAKTSVDQNAKIPYLLRNFMKDKIFLDTNVIVYAHDRSSGKKNTIAMEIMEYLWDRKKGVISVQVMQEFYVCVTTKILKPLPLKVARKILEYLLNWDLIINDEYITIKAINLQEKYRFSFWDSLIPSIVSLIVLYFDSPSEPCMWNFFLRLRAPLWRDRYNGHDPLVLVSSQ</sequence>
<organism evidence="1">
    <name type="scientific">marine sediment metagenome</name>
    <dbReference type="NCBI Taxonomy" id="412755"/>
    <lineage>
        <taxon>unclassified sequences</taxon>
        <taxon>metagenomes</taxon>
        <taxon>ecological metagenomes</taxon>
    </lineage>
</organism>
<comment type="caution">
    <text evidence="1">The sequence shown here is derived from an EMBL/GenBank/DDBJ whole genome shotgun (WGS) entry which is preliminary data.</text>
</comment>
<proteinExistence type="predicted"/>
<feature type="non-terminal residue" evidence="1">
    <location>
        <position position="1"/>
    </location>
</feature>
<dbReference type="AlphaFoldDB" id="A0A0F8YP53"/>
<dbReference type="SUPFAM" id="SSF88723">
    <property type="entry name" value="PIN domain-like"/>
    <property type="match status" value="1"/>
</dbReference>
<dbReference type="Gene3D" id="3.40.50.1010">
    <property type="entry name" value="5'-nuclease"/>
    <property type="match status" value="1"/>
</dbReference>
<name>A0A0F8YP53_9ZZZZ</name>
<accession>A0A0F8YP53</accession>
<dbReference type="CDD" id="cd18692">
    <property type="entry name" value="PIN_VapC-like"/>
    <property type="match status" value="1"/>
</dbReference>
<protein>
    <submittedName>
        <fullName evidence="1">Uncharacterized protein</fullName>
    </submittedName>
</protein>